<dbReference type="AlphaFoldDB" id="A0A0D0RJN0"/>
<dbReference type="RefSeq" id="WP_200893594.1">
    <property type="nucleotide sequence ID" value="NZ_JXCQ01000072.1"/>
</dbReference>
<accession>A0A0D0RJN0</accession>
<dbReference type="Proteomes" id="UP000032210">
    <property type="component" value="Unassembled WGS sequence"/>
</dbReference>
<evidence type="ECO:0008006" key="3">
    <source>
        <dbReference type="Google" id="ProtNLM"/>
    </source>
</evidence>
<dbReference type="EMBL" id="JXCQ01000072">
    <property type="protein sequence ID" value="KIR19682.1"/>
    <property type="molecule type" value="Genomic_DNA"/>
</dbReference>
<gene>
    <name evidence="1" type="ORF">PFLU3_48950</name>
</gene>
<protein>
    <recommendedName>
        <fullName evidence="3">CheA signal transduction histidine kinase</fullName>
    </recommendedName>
</protein>
<evidence type="ECO:0000313" key="2">
    <source>
        <dbReference type="Proteomes" id="UP000032210"/>
    </source>
</evidence>
<dbReference type="PATRIC" id="fig|294.125.peg.5030"/>
<organism evidence="1 2">
    <name type="scientific">Pseudomonas fluorescens</name>
    <dbReference type="NCBI Taxonomy" id="294"/>
    <lineage>
        <taxon>Bacteria</taxon>
        <taxon>Pseudomonadati</taxon>
        <taxon>Pseudomonadota</taxon>
        <taxon>Gammaproteobacteria</taxon>
        <taxon>Pseudomonadales</taxon>
        <taxon>Pseudomonadaceae</taxon>
        <taxon>Pseudomonas</taxon>
    </lineage>
</organism>
<evidence type="ECO:0000313" key="1">
    <source>
        <dbReference type="EMBL" id="KIR19682.1"/>
    </source>
</evidence>
<proteinExistence type="predicted"/>
<sequence length="149" mass="16480">MMNSANEWQTALPDFLLEAEMLLAKSEECLSHLHLIRNDSDAIDCMKANLAKLAEKADGLALQAISEFSRHIQYLIANAVSPVQLHDQALDALHDCLTLLAWQLELIDIRTGELGLDDSEQVSLIATVTSQIPQKDHAPDLQSRLQQGP</sequence>
<reference evidence="1 2" key="1">
    <citation type="submission" date="2015-01" db="EMBL/GenBank/DDBJ databases">
        <title>Genome sequence of the beneficial rhizobacterium Pseudomonas fluorescens 2-79.</title>
        <authorList>
            <person name="Thuermer A."/>
            <person name="Daniel R."/>
        </authorList>
    </citation>
    <scope>NUCLEOTIDE SEQUENCE [LARGE SCALE GENOMIC DNA]</scope>
    <source>
        <strain evidence="1 2">2-79</strain>
    </source>
</reference>
<comment type="caution">
    <text evidence="1">The sequence shown here is derived from an EMBL/GenBank/DDBJ whole genome shotgun (WGS) entry which is preliminary data.</text>
</comment>
<name>A0A0D0RJN0_PSEFL</name>